<evidence type="ECO:0000313" key="6">
    <source>
        <dbReference type="EMBL" id="MBU3856297.1"/>
    </source>
</evidence>
<dbReference type="InterPro" id="IPR019903">
    <property type="entry name" value="RIC_family"/>
</dbReference>
<evidence type="ECO:0000256" key="3">
    <source>
        <dbReference type="ARBA" id="ARBA00022723"/>
    </source>
</evidence>
<gene>
    <name evidence="6" type="primary">ric</name>
    <name evidence="6" type="ORF">H9928_07075</name>
</gene>
<keyword evidence="3" id="KW-0479">Metal-binding</keyword>
<keyword evidence="4" id="KW-0408">Iron</keyword>
<dbReference type="AlphaFoldDB" id="A0A948TN18"/>
<evidence type="ECO:0000256" key="1">
    <source>
        <dbReference type="ARBA" id="ARBA00004496"/>
    </source>
</evidence>
<name>A0A948TN18_9BACT</name>
<reference evidence="6" key="1">
    <citation type="journal article" date="2021" name="PeerJ">
        <title>Extensive microbial diversity within the chicken gut microbiome revealed by metagenomics and culture.</title>
        <authorList>
            <person name="Gilroy R."/>
            <person name="Ravi A."/>
            <person name="Getino M."/>
            <person name="Pursley I."/>
            <person name="Horton D.L."/>
            <person name="Alikhan N.F."/>
            <person name="Baker D."/>
            <person name="Gharbi K."/>
            <person name="Hall N."/>
            <person name="Watson M."/>
            <person name="Adriaenssens E.M."/>
            <person name="Foster-Nyarko E."/>
            <person name="Jarju S."/>
            <person name="Secka A."/>
            <person name="Antonio M."/>
            <person name="Oren A."/>
            <person name="Chaudhuri R.R."/>
            <person name="La Ragione R."/>
            <person name="Hildebrand F."/>
            <person name="Pallen M.J."/>
        </authorList>
    </citation>
    <scope>NUCLEOTIDE SEQUENCE</scope>
    <source>
        <strain evidence="6">8470</strain>
    </source>
</reference>
<evidence type="ECO:0000313" key="7">
    <source>
        <dbReference type="Proteomes" id="UP000784286"/>
    </source>
</evidence>
<dbReference type="GO" id="GO:0005737">
    <property type="term" value="C:cytoplasm"/>
    <property type="evidence" value="ECO:0007669"/>
    <property type="project" value="UniProtKB-SubCell"/>
</dbReference>
<organism evidence="6 7">
    <name type="scientific">Candidatus Phocaeicola excrementipullorum</name>
    <dbReference type="NCBI Taxonomy" id="2838731"/>
    <lineage>
        <taxon>Bacteria</taxon>
        <taxon>Pseudomonadati</taxon>
        <taxon>Bacteroidota</taxon>
        <taxon>Bacteroidia</taxon>
        <taxon>Bacteroidales</taxon>
        <taxon>Bacteroidaceae</taxon>
        <taxon>Phocaeicola</taxon>
    </lineage>
</organism>
<dbReference type="Proteomes" id="UP000784286">
    <property type="component" value="Unassembled WGS sequence"/>
</dbReference>
<evidence type="ECO:0000256" key="4">
    <source>
        <dbReference type="ARBA" id="ARBA00023004"/>
    </source>
</evidence>
<dbReference type="Gene3D" id="1.20.120.520">
    <property type="entry name" value="nmb1532 protein domain like"/>
    <property type="match status" value="1"/>
</dbReference>
<dbReference type="GO" id="GO:0046872">
    <property type="term" value="F:metal ion binding"/>
    <property type="evidence" value="ECO:0007669"/>
    <property type="project" value="UniProtKB-KW"/>
</dbReference>
<dbReference type="PANTHER" id="PTHR36438:SF1">
    <property type="entry name" value="IRON-SULFUR CLUSTER REPAIR PROTEIN YTFE"/>
    <property type="match status" value="1"/>
</dbReference>
<sequence>MKQKNYNSYTVGQIVAGNFDAAKVFSRYRIDFCCHGHIPFAEACRNRNLDPEAVARELNELQENANGNAPDFPGWPIDLLIDYVLKIHHRGIRAKGPQTEALLAKVTEVHAKNHPELLQVQTLFRDSLRDLENHLSKEENVLFPYIYGMFQAKEEGVKVAKFHCGTILHPIKVMEDEHSHEGERFERISSLTNGFTAPEDACASFRLALQQLKLFEEALHEHIHLENNIIFPKALELEKEQTA</sequence>
<accession>A0A948TN18</accession>
<reference evidence="6" key="2">
    <citation type="submission" date="2021-04" db="EMBL/GenBank/DDBJ databases">
        <authorList>
            <person name="Gilroy R."/>
        </authorList>
    </citation>
    <scope>NUCLEOTIDE SEQUENCE</scope>
    <source>
        <strain evidence="6">8470</strain>
    </source>
</reference>
<dbReference type="EMBL" id="JAHLFJ010000069">
    <property type="protein sequence ID" value="MBU3856297.1"/>
    <property type="molecule type" value="Genomic_DNA"/>
</dbReference>
<comment type="subcellular location">
    <subcellularLocation>
        <location evidence="1">Cytoplasm</location>
    </subcellularLocation>
</comment>
<evidence type="ECO:0000256" key="2">
    <source>
        <dbReference type="ARBA" id="ARBA00022490"/>
    </source>
</evidence>
<proteinExistence type="predicted"/>
<dbReference type="NCBIfam" id="TIGR03652">
    <property type="entry name" value="FeS_repair_RIC"/>
    <property type="match status" value="1"/>
</dbReference>
<dbReference type="InterPro" id="IPR012312">
    <property type="entry name" value="Hemerythrin-like"/>
</dbReference>
<dbReference type="PANTHER" id="PTHR36438">
    <property type="entry name" value="IRON-SULFUR CLUSTER REPAIR PROTEIN YTFE"/>
    <property type="match status" value="1"/>
</dbReference>
<dbReference type="Pfam" id="PF01814">
    <property type="entry name" value="Hemerythrin"/>
    <property type="match status" value="1"/>
</dbReference>
<protein>
    <submittedName>
        <fullName evidence="6">Iron-sulfur cluster repair di-iron protein</fullName>
    </submittedName>
</protein>
<evidence type="ECO:0000259" key="5">
    <source>
        <dbReference type="Pfam" id="PF01814"/>
    </source>
</evidence>
<dbReference type="Pfam" id="PF04405">
    <property type="entry name" value="ScdA_N"/>
    <property type="match status" value="1"/>
</dbReference>
<keyword evidence="2" id="KW-0963">Cytoplasm</keyword>
<feature type="domain" description="Hemerythrin-like" evidence="5">
    <location>
        <begin position="83"/>
        <end position="234"/>
    </location>
</feature>
<comment type="caution">
    <text evidence="6">The sequence shown here is derived from an EMBL/GenBank/DDBJ whole genome shotgun (WGS) entry which is preliminary data.</text>
</comment>